<protein>
    <submittedName>
        <fullName evidence="1">Acetyltransferase</fullName>
    </submittedName>
</protein>
<name>A0A081N720_9GAMM</name>
<gene>
    <name evidence="1" type="ORF">GZ77_07445</name>
</gene>
<comment type="caution">
    <text evidence="1">The sequence shown here is derived from an EMBL/GenBank/DDBJ whole genome shotgun (WGS) entry which is preliminary data.</text>
</comment>
<dbReference type="Proteomes" id="UP000028006">
    <property type="component" value="Unassembled WGS sequence"/>
</dbReference>
<dbReference type="InterPro" id="IPR038763">
    <property type="entry name" value="DHH_sf"/>
</dbReference>
<sequence length="319" mass="34803">MTYYDVFNGDADGICSLLQLRQVNPVDSVLVTGVKRDIALLDQVTAGSGDQVTVLDISMEKNLDGLNRLLGNGVQVFYVDHHFAGSVPESRQLTTIINEAPDICTSLLVNQHLQGACASWAVVGAFGDNLKNSARSLARKSGLSADETRKLEELGIYINYNGYGSSLEELHFKPDDLYRILLPYDHPLSFIHESSKEFALLRDGYSNDMDAAWLLQPEYTTESCAVYILPDAPWARRVGGVFGNDLANQSPDRAHAVVTEKADGHYQVSVRAPLNRKSGAADLCRQFVTGGGRAAAAGINHLPAASLEQFVSKLVEQYL</sequence>
<proteinExistence type="predicted"/>
<accession>A0A081N720</accession>
<dbReference type="eggNOG" id="COG0608">
    <property type="taxonomic scope" value="Bacteria"/>
</dbReference>
<evidence type="ECO:0000313" key="2">
    <source>
        <dbReference type="Proteomes" id="UP000028006"/>
    </source>
</evidence>
<dbReference type="SUPFAM" id="SSF64182">
    <property type="entry name" value="DHH phosphoesterases"/>
    <property type="match status" value="1"/>
</dbReference>
<dbReference type="EMBL" id="JOKG01000002">
    <property type="protein sequence ID" value="KEQ14243.1"/>
    <property type="molecule type" value="Genomic_DNA"/>
</dbReference>
<dbReference type="AlphaFoldDB" id="A0A081N720"/>
<dbReference type="GO" id="GO:0016740">
    <property type="term" value="F:transferase activity"/>
    <property type="evidence" value="ECO:0007669"/>
    <property type="project" value="UniProtKB-KW"/>
</dbReference>
<organism evidence="1 2">
    <name type="scientific">Endozoicomonas montiporae</name>
    <dbReference type="NCBI Taxonomy" id="1027273"/>
    <lineage>
        <taxon>Bacteria</taxon>
        <taxon>Pseudomonadati</taxon>
        <taxon>Pseudomonadota</taxon>
        <taxon>Gammaproteobacteria</taxon>
        <taxon>Oceanospirillales</taxon>
        <taxon>Endozoicomonadaceae</taxon>
        <taxon>Endozoicomonas</taxon>
    </lineage>
</organism>
<keyword evidence="2" id="KW-1185">Reference proteome</keyword>
<keyword evidence="1" id="KW-0808">Transferase</keyword>
<dbReference type="RefSeq" id="WP_034874035.1">
    <property type="nucleotide sequence ID" value="NZ_JOKG01000002.1"/>
</dbReference>
<evidence type="ECO:0000313" key="1">
    <source>
        <dbReference type="EMBL" id="KEQ14243.1"/>
    </source>
</evidence>
<reference evidence="1 2" key="1">
    <citation type="submission" date="2014-06" db="EMBL/GenBank/DDBJ databases">
        <title>Whole Genome Sequences of Three Symbiotic Endozoicomonas Bacteria.</title>
        <authorList>
            <person name="Neave M.J."/>
            <person name="Apprill A."/>
            <person name="Voolstra C.R."/>
        </authorList>
    </citation>
    <scope>NUCLEOTIDE SEQUENCE [LARGE SCALE GENOMIC DNA]</scope>
    <source>
        <strain evidence="1 2">LMG 24815</strain>
    </source>
</reference>